<dbReference type="Proteomes" id="UP000030764">
    <property type="component" value="Unassembled WGS sequence"/>
</dbReference>
<evidence type="ECO:0000313" key="6">
    <source>
        <dbReference type="EMBL" id="KFD72803.1"/>
    </source>
</evidence>
<accession>A0A085LQD3</accession>
<evidence type="ECO:0000256" key="1">
    <source>
        <dbReference type="PROSITE-ProRule" id="PRU01005"/>
    </source>
</evidence>
<feature type="signal peptide" evidence="3">
    <location>
        <begin position="1"/>
        <end position="19"/>
    </location>
</feature>
<evidence type="ECO:0000313" key="5">
    <source>
        <dbReference type="EMBL" id="KFD47179.1"/>
    </source>
</evidence>
<evidence type="ECO:0000256" key="3">
    <source>
        <dbReference type="SAM" id="SignalP"/>
    </source>
</evidence>
<reference evidence="5 7" key="1">
    <citation type="journal article" date="2014" name="Nat. Genet.">
        <title>Genome and transcriptome of the porcine whipworm Trichuris suis.</title>
        <authorList>
            <person name="Jex A.R."/>
            <person name="Nejsum P."/>
            <person name="Schwarz E.M."/>
            <person name="Hu L."/>
            <person name="Young N.D."/>
            <person name="Hall R.S."/>
            <person name="Korhonen P.K."/>
            <person name="Liao S."/>
            <person name="Thamsborg S."/>
            <person name="Xia J."/>
            <person name="Xu P."/>
            <person name="Wang S."/>
            <person name="Scheerlinck J.P."/>
            <person name="Hofmann A."/>
            <person name="Sternberg P.W."/>
            <person name="Wang J."/>
            <person name="Gasser R.B."/>
        </authorList>
    </citation>
    <scope>NUCLEOTIDE SEQUENCE [LARGE SCALE GENOMIC DNA]</scope>
    <source>
        <strain evidence="6">DCEP-RM93F</strain>
        <strain evidence="5">DCEP-RM93M</strain>
    </source>
</reference>
<feature type="compositionally biased region" description="Basic and acidic residues" evidence="2">
    <location>
        <begin position="198"/>
        <end position="208"/>
    </location>
</feature>
<feature type="region of interest" description="Disordered" evidence="2">
    <location>
        <begin position="575"/>
        <end position="660"/>
    </location>
</feature>
<name>A0A085LQD3_9BILA</name>
<gene>
    <name evidence="5" type="ORF">M513_11948</name>
    <name evidence="6" type="ORF">M514_11948</name>
</gene>
<feature type="region of interest" description="Disordered" evidence="2">
    <location>
        <begin position="65"/>
        <end position="133"/>
    </location>
</feature>
<dbReference type="Proteomes" id="UP000030758">
    <property type="component" value="Unassembled WGS sequence"/>
</dbReference>
<feature type="chain" id="PRO_5007379174" description="ShKT domain-containing protein" evidence="3">
    <location>
        <begin position="20"/>
        <end position="1595"/>
    </location>
</feature>
<feature type="compositionally biased region" description="Polar residues" evidence="2">
    <location>
        <begin position="167"/>
        <end position="183"/>
    </location>
</feature>
<feature type="domain" description="ShKT" evidence="4">
    <location>
        <begin position="1509"/>
        <end position="1544"/>
    </location>
</feature>
<feature type="region of interest" description="Disordered" evidence="2">
    <location>
        <begin position="269"/>
        <end position="320"/>
    </location>
</feature>
<proteinExistence type="predicted"/>
<organism evidence="5 7">
    <name type="scientific">Trichuris suis</name>
    <name type="common">pig whipworm</name>
    <dbReference type="NCBI Taxonomy" id="68888"/>
    <lineage>
        <taxon>Eukaryota</taxon>
        <taxon>Metazoa</taxon>
        <taxon>Ecdysozoa</taxon>
        <taxon>Nematoda</taxon>
        <taxon>Enoplea</taxon>
        <taxon>Dorylaimia</taxon>
        <taxon>Trichinellida</taxon>
        <taxon>Trichuridae</taxon>
        <taxon>Trichuris</taxon>
    </lineage>
</organism>
<evidence type="ECO:0000259" key="4">
    <source>
        <dbReference type="PROSITE" id="PS51670"/>
    </source>
</evidence>
<feature type="region of interest" description="Disordered" evidence="2">
    <location>
        <begin position="1084"/>
        <end position="1106"/>
    </location>
</feature>
<feature type="compositionally biased region" description="Polar residues" evidence="2">
    <location>
        <begin position="619"/>
        <end position="656"/>
    </location>
</feature>
<evidence type="ECO:0000313" key="7">
    <source>
        <dbReference type="Proteomes" id="UP000030764"/>
    </source>
</evidence>
<evidence type="ECO:0000256" key="2">
    <source>
        <dbReference type="SAM" id="MobiDB-lite"/>
    </source>
</evidence>
<sequence>MCSWQLLLFLLLCAYAIRCDDINGTTPSQEVSQESKDDTILNLLEKLDALMTIFDARAYRQHSYGTSDIDDSQKAVEHQGLTQEGGSPLPASVKENGGTPVEVRADYSSLSQKVNGSVEQNDDGGALKMESSESEMIERLLSDDENAWTKPMEPFRPVATSEAFREATQNYQSESGERQSVQPTRGGMNMTDDQSEGSSERDNDDNRKFRAIVSSSRVDDSSSGEIIEEEEELYRLVNQKFKSEVLYGPGREAFMRRLCAGCWKKGRKPLVSSPSTTKEPIPETATIPPSRSVEESVTIAQGDSSQPTIDQATNSWPSGTLSTQTIGSELGLTFEAKQFETNATSPIFLANGRSEDIPPTLPQQQYNPVAEGSKANTTEHFASGTDVVPLTKTEEVDRGENALVTETTIGILNENMKGMQTPVSGGSQEGSHVQPTSADVGVSVANPNLSEKLIVPWPETTSLAFRNITSAEETHHTLGSLASPKEGETVGVTIDNEGERFSGIDGTLLSKQEPTTTFETKPLAETVSGESPAAFPEVKEQEMRRPDVGTTVSIFEPNVIEESYSVEEDSPLVSSSMGSFLSPDSPISSEATAHMAQTEAQPLLEPHNTAGTAPPPMQSFESNFDASGQQVTQLKEETVNTNPSSLDKSGMGSQSDAKIEQPQLVMTTFNLPTVDSASMSTESVDGFEPDNSDLLGDTDLVGSSAQKVESGGGSPSFHGFSNATAVPDMHEANISSSLSLQESSDGSGNVTYLENTIVNASKQSETEGSGLSSQKPTLQSASKEEDKALPNSDAADIMLSLLEPSRTSTAATSRSAYSTDHPTIMDSHRNLSTPAMGNNNQSAAVGSTSISNGTEMGRFDISPLPTTSSRSLTENDVIFEGTSTVGWTDGEAANKIASQAFGHSDVTEASPSNEIVRQVVNSSDNLLAQKNQLDNGSIVSSIEGAAWNTGTPTPSLAHPTILPSLGLPIANGIANNEVISNNGNLENSTLPSPSLEAGAHTVRESASVGLNTQVNKESLQVVNGPDATPDVVTGNVVESEKTNSVSSFQQPSLNWSSGIQVGTTALPQAAGEERFTNFSNGTIVSVDGERASPSTEPKGGTNGNELEEKGFNVATVPAIATHAQHSIGSVPVPQQEINPSGSINPLAGSASLSPSVTINPETGNPIFWAPSGPPLTGQTVSAMQSSKAHLQSFSHLYRPGAVSRRVISDRNHKVNWNSVLRQLGFFNPEKLESAINGTSQPADQHTKAPPAITVPPKELVTLSNGVDKEIGDNLIGISEQSSSSDVTVATFPTTTERNGLQKLTPLVSSPREHDIHTTATTTTIGAAIMTSLSNLTKQDIHTTTATTTAATPATATTTTTITTTYATKVAPISSGNELGFNGPTTSPELDDVAETVDDVIDELRLANSFSRPEVFPFETFTGKSPHLCATELHPILAIFKLLKRRGIYQLYKNTQCEIDYHIHCKYSWKYCDSFEALTFCPKTCRDTNCTRLKQYGYNEVETPVYLTQCIDTKAHDCPALSARGDCFTNPHSMAFLCPDSCKFCAIDEQYLPFMPEAEKLVVWLQTYRNGHYKAYAEYVHSRVVLLHAKAKKGIC</sequence>
<feature type="region of interest" description="Disordered" evidence="2">
    <location>
        <begin position="679"/>
        <end position="699"/>
    </location>
</feature>
<feature type="region of interest" description="Disordered" evidence="2">
    <location>
        <begin position="763"/>
        <end position="792"/>
    </location>
</feature>
<dbReference type="InterPro" id="IPR003582">
    <property type="entry name" value="ShKT_dom"/>
</dbReference>
<protein>
    <recommendedName>
        <fullName evidence="4">ShKT domain-containing protein</fullName>
    </recommendedName>
</protein>
<keyword evidence="7" id="KW-1185">Reference proteome</keyword>
<dbReference type="EMBL" id="KL367476">
    <property type="protein sequence ID" value="KFD72803.1"/>
    <property type="molecule type" value="Genomic_DNA"/>
</dbReference>
<keyword evidence="3" id="KW-0732">Signal</keyword>
<comment type="caution">
    <text evidence="1">Lacks conserved residue(s) required for the propagation of feature annotation.</text>
</comment>
<feature type="compositionally biased region" description="Polar residues" evidence="2">
    <location>
        <begin position="298"/>
        <end position="320"/>
    </location>
</feature>
<dbReference type="EMBL" id="KL363337">
    <property type="protein sequence ID" value="KFD47179.1"/>
    <property type="molecule type" value="Genomic_DNA"/>
</dbReference>
<feature type="region of interest" description="Disordered" evidence="2">
    <location>
        <begin position="704"/>
        <end position="723"/>
    </location>
</feature>
<dbReference type="PROSITE" id="PS51670">
    <property type="entry name" value="SHKT"/>
    <property type="match status" value="1"/>
</dbReference>
<feature type="compositionally biased region" description="Polar residues" evidence="2">
    <location>
        <begin position="108"/>
        <end position="119"/>
    </location>
</feature>
<feature type="compositionally biased region" description="Polar residues" evidence="2">
    <location>
        <begin position="763"/>
        <end position="781"/>
    </location>
</feature>
<feature type="region of interest" description="Disordered" evidence="2">
    <location>
        <begin position="160"/>
        <end position="217"/>
    </location>
</feature>